<dbReference type="Pfam" id="PF01753">
    <property type="entry name" value="zf-MYND"/>
    <property type="match status" value="1"/>
</dbReference>
<feature type="domain" description="MYND-type" evidence="5">
    <location>
        <begin position="8"/>
        <end position="44"/>
    </location>
</feature>
<evidence type="ECO:0000313" key="6">
    <source>
        <dbReference type="EMBL" id="TDL16990.1"/>
    </source>
</evidence>
<dbReference type="PROSITE" id="PS50865">
    <property type="entry name" value="ZF_MYND_2"/>
    <property type="match status" value="1"/>
</dbReference>
<keyword evidence="7" id="KW-1185">Reference proteome</keyword>
<dbReference type="InterPro" id="IPR002893">
    <property type="entry name" value="Znf_MYND"/>
</dbReference>
<dbReference type="Gene3D" id="6.10.140.2220">
    <property type="match status" value="1"/>
</dbReference>
<dbReference type="EMBL" id="ML170231">
    <property type="protein sequence ID" value="TDL16990.1"/>
    <property type="molecule type" value="Genomic_DNA"/>
</dbReference>
<keyword evidence="1" id="KW-0479">Metal-binding</keyword>
<accession>A0A4Y7PR39</accession>
<dbReference type="GO" id="GO:0008270">
    <property type="term" value="F:zinc ion binding"/>
    <property type="evidence" value="ECO:0007669"/>
    <property type="project" value="UniProtKB-KW"/>
</dbReference>
<dbReference type="Proteomes" id="UP000294933">
    <property type="component" value="Unassembled WGS sequence"/>
</dbReference>
<name>A0A4Y7PR39_9AGAM</name>
<dbReference type="OrthoDB" id="437457at2759"/>
<dbReference type="PROSITE" id="PS01360">
    <property type="entry name" value="ZF_MYND_1"/>
    <property type="match status" value="1"/>
</dbReference>
<gene>
    <name evidence="6" type="ORF">BD410DRAFT_794798</name>
</gene>
<sequence length="199" mass="22267">MAPKARPCAVCATISTQRCSRCASTHYCSLEHQNQDWPTHKRICHKSDSEQTHEAKKNPKHSKVNAILFPAVEVKPRLIRVEYEEVTDSESGVTFHRTKTDDYIGSDLPERSWIISDGFHGPPLKGNMSIELVYRERFLADGSPLNQSIVALTGGKNAHPWCGNILALKKTADGDKVVDISVKEDFPALVKYFVEYGTI</sequence>
<evidence type="ECO:0000259" key="5">
    <source>
        <dbReference type="PROSITE" id="PS50865"/>
    </source>
</evidence>
<organism evidence="6 7">
    <name type="scientific">Rickenella mellea</name>
    <dbReference type="NCBI Taxonomy" id="50990"/>
    <lineage>
        <taxon>Eukaryota</taxon>
        <taxon>Fungi</taxon>
        <taxon>Dikarya</taxon>
        <taxon>Basidiomycota</taxon>
        <taxon>Agaricomycotina</taxon>
        <taxon>Agaricomycetes</taxon>
        <taxon>Hymenochaetales</taxon>
        <taxon>Rickenellaceae</taxon>
        <taxon>Rickenella</taxon>
    </lineage>
</organism>
<dbReference type="AlphaFoldDB" id="A0A4Y7PR39"/>
<reference evidence="6 7" key="1">
    <citation type="submission" date="2018-06" db="EMBL/GenBank/DDBJ databases">
        <title>A transcriptomic atlas of mushroom development highlights an independent origin of complex multicellularity.</title>
        <authorList>
            <consortium name="DOE Joint Genome Institute"/>
            <person name="Krizsan K."/>
            <person name="Almasi E."/>
            <person name="Merenyi Z."/>
            <person name="Sahu N."/>
            <person name="Viragh M."/>
            <person name="Koszo T."/>
            <person name="Mondo S."/>
            <person name="Kiss B."/>
            <person name="Balint B."/>
            <person name="Kues U."/>
            <person name="Barry K."/>
            <person name="Hegedus J.C."/>
            <person name="Henrissat B."/>
            <person name="Johnson J."/>
            <person name="Lipzen A."/>
            <person name="Ohm R."/>
            <person name="Nagy I."/>
            <person name="Pangilinan J."/>
            <person name="Yan J."/>
            <person name="Xiong Y."/>
            <person name="Grigoriev I.V."/>
            <person name="Hibbett D.S."/>
            <person name="Nagy L.G."/>
        </authorList>
    </citation>
    <scope>NUCLEOTIDE SEQUENCE [LARGE SCALE GENOMIC DNA]</scope>
    <source>
        <strain evidence="6 7">SZMC22713</strain>
    </source>
</reference>
<proteinExistence type="predicted"/>
<evidence type="ECO:0000256" key="3">
    <source>
        <dbReference type="ARBA" id="ARBA00022833"/>
    </source>
</evidence>
<evidence type="ECO:0000256" key="4">
    <source>
        <dbReference type="PROSITE-ProRule" id="PRU00134"/>
    </source>
</evidence>
<dbReference type="VEuPathDB" id="FungiDB:BD410DRAFT_794798"/>
<evidence type="ECO:0000256" key="1">
    <source>
        <dbReference type="ARBA" id="ARBA00022723"/>
    </source>
</evidence>
<evidence type="ECO:0000313" key="7">
    <source>
        <dbReference type="Proteomes" id="UP000294933"/>
    </source>
</evidence>
<keyword evidence="3" id="KW-0862">Zinc</keyword>
<dbReference type="STRING" id="50990.A0A4Y7PR39"/>
<protein>
    <recommendedName>
        <fullName evidence="5">MYND-type domain-containing protein</fullName>
    </recommendedName>
</protein>
<keyword evidence="2 4" id="KW-0863">Zinc-finger</keyword>
<evidence type="ECO:0000256" key="2">
    <source>
        <dbReference type="ARBA" id="ARBA00022771"/>
    </source>
</evidence>
<dbReference type="SUPFAM" id="SSF144232">
    <property type="entry name" value="HIT/MYND zinc finger-like"/>
    <property type="match status" value="1"/>
</dbReference>